<sequence>MAALLLLVDLWLFSRMSVQEEFSEHLSMRFREGTISEGAFDAFMESRSKEEFSLAAVWKSDGEAAAAAKNTGRREQLKCYRIKGQPEAVFGVTLCLGRYFFQDEEDACLLDQKAAQCLFGTEDAVGNIVELDGKKYQVAGILSGGRMVCAIPADKGAAFDGIAVCRASSKQSVKNSIKTLEMYFGNADEVIDGQFYFSSAYILFALNLAVTWFMICFLIGFSASRPVKILFLVTGGVFAVLILIMGIRFSGLGREYLPTYWSDFEFYENLWREKADAVKQLSRHQEFWQEQLIWTRWLQAVIGNLVLIGVQILTVYVTIDITRSMQLHTRKGMHRKRRNEDGSKA</sequence>
<proteinExistence type="predicted"/>
<dbReference type="AlphaFoldDB" id="A0A2Y9BKA8"/>
<keyword evidence="1" id="KW-0812">Transmembrane</keyword>
<feature type="transmembrane region" description="Helical" evidence="1">
    <location>
        <begin position="297"/>
        <end position="319"/>
    </location>
</feature>
<feature type="transmembrane region" description="Helical" evidence="1">
    <location>
        <begin position="229"/>
        <end position="249"/>
    </location>
</feature>
<keyword evidence="4" id="KW-1185">Reference proteome</keyword>
<dbReference type="Pfam" id="PF12704">
    <property type="entry name" value="MacB_PCD"/>
    <property type="match status" value="1"/>
</dbReference>
<evidence type="ECO:0000259" key="2">
    <source>
        <dbReference type="Pfam" id="PF12704"/>
    </source>
</evidence>
<feature type="transmembrane region" description="Helical" evidence="1">
    <location>
        <begin position="200"/>
        <end position="222"/>
    </location>
</feature>
<dbReference type="Proteomes" id="UP000245845">
    <property type="component" value="Unassembled WGS sequence"/>
</dbReference>
<keyword evidence="1" id="KW-1133">Transmembrane helix</keyword>
<gene>
    <name evidence="3" type="ORF">A8806_107155</name>
</gene>
<evidence type="ECO:0000313" key="4">
    <source>
        <dbReference type="Proteomes" id="UP000245845"/>
    </source>
</evidence>
<evidence type="ECO:0000256" key="1">
    <source>
        <dbReference type="SAM" id="Phobius"/>
    </source>
</evidence>
<name>A0A2Y9BKA8_9FIRM</name>
<accession>A0A2Y9BKA8</accession>
<dbReference type="EMBL" id="QGDL01000007">
    <property type="protein sequence ID" value="PWJ29007.1"/>
    <property type="molecule type" value="Genomic_DNA"/>
</dbReference>
<dbReference type="InterPro" id="IPR025857">
    <property type="entry name" value="MacB_PCD"/>
</dbReference>
<evidence type="ECO:0000313" key="3">
    <source>
        <dbReference type="EMBL" id="PWJ29007.1"/>
    </source>
</evidence>
<protein>
    <recommendedName>
        <fullName evidence="2">MacB-like periplasmic core domain-containing protein</fullName>
    </recommendedName>
</protein>
<organism evidence="3 4">
    <name type="scientific">Faecalicatena orotica</name>
    <dbReference type="NCBI Taxonomy" id="1544"/>
    <lineage>
        <taxon>Bacteria</taxon>
        <taxon>Bacillati</taxon>
        <taxon>Bacillota</taxon>
        <taxon>Clostridia</taxon>
        <taxon>Lachnospirales</taxon>
        <taxon>Lachnospiraceae</taxon>
        <taxon>Faecalicatena</taxon>
    </lineage>
</organism>
<dbReference type="OrthoDB" id="1864188at2"/>
<comment type="caution">
    <text evidence="3">The sequence shown here is derived from an EMBL/GenBank/DDBJ whole genome shotgun (WGS) entry which is preliminary data.</text>
</comment>
<keyword evidence="1" id="KW-0472">Membrane</keyword>
<reference evidence="3 4" key="1">
    <citation type="submission" date="2018-05" db="EMBL/GenBank/DDBJ databases">
        <title>The Hungate 1000. A catalogue of reference genomes from the rumen microbiome.</title>
        <authorList>
            <person name="Kelly W."/>
        </authorList>
    </citation>
    <scope>NUCLEOTIDE SEQUENCE [LARGE SCALE GENOMIC DNA]</scope>
    <source>
        <strain evidence="3 4">NLAE-zl-C242</strain>
    </source>
</reference>
<feature type="domain" description="MacB-like periplasmic core" evidence="2">
    <location>
        <begin position="76"/>
        <end position="143"/>
    </location>
</feature>